<proteinExistence type="predicted"/>
<feature type="transmembrane region" description="Helical" evidence="1">
    <location>
        <begin position="12"/>
        <end position="39"/>
    </location>
</feature>
<keyword evidence="1" id="KW-0472">Membrane</keyword>
<keyword evidence="3" id="KW-1185">Reference proteome</keyword>
<gene>
    <name evidence="2" type="ORF">EV213_11353</name>
</gene>
<evidence type="ECO:0000313" key="2">
    <source>
        <dbReference type="EMBL" id="TDQ37419.1"/>
    </source>
</evidence>
<dbReference type="RefSeq" id="WP_279512766.1">
    <property type="nucleotide sequence ID" value="NZ_SNYJ01000013.1"/>
</dbReference>
<accession>A0A4R6TZC3</accession>
<sequence>MTHSGKRGWLLVVKVLAFGMGIVSAVSILGILGFLIYVLTTQP</sequence>
<keyword evidence="1" id="KW-0812">Transmembrane</keyword>
<dbReference type="Proteomes" id="UP000295632">
    <property type="component" value="Unassembled WGS sequence"/>
</dbReference>
<protein>
    <submittedName>
        <fullName evidence="2">Uncharacterized protein</fullName>
    </submittedName>
</protein>
<keyword evidence="1" id="KW-1133">Transmembrane helix</keyword>
<dbReference type="EMBL" id="SNYJ01000013">
    <property type="protein sequence ID" value="TDQ37419.1"/>
    <property type="molecule type" value="Genomic_DNA"/>
</dbReference>
<organism evidence="2 3">
    <name type="scientific">Aureibacillus halotolerans</name>
    <dbReference type="NCBI Taxonomy" id="1508390"/>
    <lineage>
        <taxon>Bacteria</taxon>
        <taxon>Bacillati</taxon>
        <taxon>Bacillota</taxon>
        <taxon>Bacilli</taxon>
        <taxon>Bacillales</taxon>
        <taxon>Bacillaceae</taxon>
        <taxon>Aureibacillus</taxon>
    </lineage>
</organism>
<reference evidence="2 3" key="1">
    <citation type="submission" date="2019-03" db="EMBL/GenBank/DDBJ databases">
        <title>Genomic Encyclopedia of Type Strains, Phase IV (KMG-IV): sequencing the most valuable type-strain genomes for metagenomic binning, comparative biology and taxonomic classification.</title>
        <authorList>
            <person name="Goeker M."/>
        </authorList>
    </citation>
    <scope>NUCLEOTIDE SEQUENCE [LARGE SCALE GENOMIC DNA]</scope>
    <source>
        <strain evidence="2 3">DSM 28697</strain>
    </source>
</reference>
<evidence type="ECO:0000256" key="1">
    <source>
        <dbReference type="SAM" id="Phobius"/>
    </source>
</evidence>
<evidence type="ECO:0000313" key="3">
    <source>
        <dbReference type="Proteomes" id="UP000295632"/>
    </source>
</evidence>
<dbReference type="AlphaFoldDB" id="A0A4R6TZC3"/>
<name>A0A4R6TZC3_9BACI</name>
<comment type="caution">
    <text evidence="2">The sequence shown here is derived from an EMBL/GenBank/DDBJ whole genome shotgun (WGS) entry which is preliminary data.</text>
</comment>